<reference evidence="1 2" key="1">
    <citation type="submission" date="2017-03" db="EMBL/GenBank/DDBJ databases">
        <title>Genomes of endolithic fungi from Antarctica.</title>
        <authorList>
            <person name="Coleine C."/>
            <person name="Masonjones S."/>
            <person name="Stajich J.E."/>
        </authorList>
    </citation>
    <scope>NUCLEOTIDE SEQUENCE [LARGE SCALE GENOMIC DNA]</scope>
    <source>
        <strain evidence="1 2">CCFEE 5184</strain>
    </source>
</reference>
<name>A0A4U0Y4F5_9PEZI</name>
<accession>A0A4U0Y4F5</accession>
<proteinExistence type="predicted"/>
<keyword evidence="2" id="KW-1185">Reference proteome</keyword>
<comment type="caution">
    <text evidence="1">The sequence shown here is derived from an EMBL/GenBank/DDBJ whole genome shotgun (WGS) entry which is preliminary data.</text>
</comment>
<dbReference type="AlphaFoldDB" id="A0A4U0Y4F5"/>
<organism evidence="1 2">
    <name type="scientific">Friedmanniomyces simplex</name>
    <dbReference type="NCBI Taxonomy" id="329884"/>
    <lineage>
        <taxon>Eukaryota</taxon>
        <taxon>Fungi</taxon>
        <taxon>Dikarya</taxon>
        <taxon>Ascomycota</taxon>
        <taxon>Pezizomycotina</taxon>
        <taxon>Dothideomycetes</taxon>
        <taxon>Dothideomycetidae</taxon>
        <taxon>Mycosphaerellales</taxon>
        <taxon>Teratosphaeriaceae</taxon>
        <taxon>Friedmanniomyces</taxon>
    </lineage>
</organism>
<gene>
    <name evidence="1" type="ORF">B0A55_00939</name>
</gene>
<sequence length="146" mass="16617">MRDTNMMDPEALPPYEPIISTPTPKPLIVALKQCTQVGTTGDHYVLGDKPVVTNYDALNVYHNTEYSALTQTLFCRTERKFEMKNGLKTESSVYWIDLVLSDGRHVNIEHEDTWQACRTILLTQDTAELVFEFILPDGRHTQSVAD</sequence>
<dbReference type="EMBL" id="NAJQ01000017">
    <property type="protein sequence ID" value="TKA83083.1"/>
    <property type="molecule type" value="Genomic_DNA"/>
</dbReference>
<evidence type="ECO:0000313" key="1">
    <source>
        <dbReference type="EMBL" id="TKA83083.1"/>
    </source>
</evidence>
<evidence type="ECO:0000313" key="2">
    <source>
        <dbReference type="Proteomes" id="UP000309340"/>
    </source>
</evidence>
<dbReference type="Proteomes" id="UP000309340">
    <property type="component" value="Unassembled WGS sequence"/>
</dbReference>
<protein>
    <submittedName>
        <fullName evidence="1">Uncharacterized protein</fullName>
    </submittedName>
</protein>